<dbReference type="PROSITE" id="PS51257">
    <property type="entry name" value="PROKAR_LIPOPROTEIN"/>
    <property type="match status" value="1"/>
</dbReference>
<keyword evidence="1" id="KW-0732">Signal</keyword>
<keyword evidence="3" id="KW-1185">Reference proteome</keyword>
<accession>A0A2S7WSD0</accession>
<gene>
    <name evidence="2" type="ORF">BTO18_14010</name>
</gene>
<name>A0A2S7WSD0_9FLAO</name>
<dbReference type="AlphaFoldDB" id="A0A2S7WSD0"/>
<proteinExistence type="predicted"/>
<dbReference type="EMBL" id="MSCN01000001">
    <property type="protein sequence ID" value="PQJ80221.1"/>
    <property type="molecule type" value="Genomic_DNA"/>
</dbReference>
<evidence type="ECO:0000256" key="1">
    <source>
        <dbReference type="SAM" id="SignalP"/>
    </source>
</evidence>
<evidence type="ECO:0000313" key="3">
    <source>
        <dbReference type="Proteomes" id="UP000238882"/>
    </source>
</evidence>
<evidence type="ECO:0000313" key="2">
    <source>
        <dbReference type="EMBL" id="PQJ80221.1"/>
    </source>
</evidence>
<dbReference type="Proteomes" id="UP000238882">
    <property type="component" value="Unassembled WGS sequence"/>
</dbReference>
<protein>
    <recommendedName>
        <fullName evidence="4">Lipoprotein</fullName>
    </recommendedName>
</protein>
<evidence type="ECO:0008006" key="4">
    <source>
        <dbReference type="Google" id="ProtNLM"/>
    </source>
</evidence>
<comment type="caution">
    <text evidence="2">The sequence shown here is derived from an EMBL/GenBank/DDBJ whole genome shotgun (WGS) entry which is preliminary data.</text>
</comment>
<dbReference type="RefSeq" id="WP_105016817.1">
    <property type="nucleotide sequence ID" value="NZ_MSCN01000001.1"/>
</dbReference>
<sequence>MKNLKFLPFITLITLLLISCESNNSTEEMMDDPSNIIAKNSLSTDTSSGNLNYYSFTSYSLSNGIVYDFVIAEKKPTAQSTNLGTYVRLFIKELPTQNKSFVHRPDADFNIENDEYFFNNARIGDSGSQEWYSPFINSRPTSDLKVTIENGVATFTSVDAELSDNFVSPISSTKKFTVSFSINLSELTGASVTTFTDLAN</sequence>
<feature type="signal peptide" evidence="1">
    <location>
        <begin position="1"/>
        <end position="24"/>
    </location>
</feature>
<feature type="chain" id="PRO_5015578945" description="Lipoprotein" evidence="1">
    <location>
        <begin position="25"/>
        <end position="200"/>
    </location>
</feature>
<organism evidence="2 3">
    <name type="scientific">Polaribacter porphyrae</name>
    <dbReference type="NCBI Taxonomy" id="1137780"/>
    <lineage>
        <taxon>Bacteria</taxon>
        <taxon>Pseudomonadati</taxon>
        <taxon>Bacteroidota</taxon>
        <taxon>Flavobacteriia</taxon>
        <taxon>Flavobacteriales</taxon>
        <taxon>Flavobacteriaceae</taxon>
    </lineage>
</organism>
<reference evidence="2 3" key="1">
    <citation type="submission" date="2016-12" db="EMBL/GenBank/DDBJ databases">
        <title>Trade-off between light-utilization and light-protection in marine flavobacteria.</title>
        <authorList>
            <person name="Kumagai Y."/>
            <person name="Yoshizawa S."/>
            <person name="Kogure K."/>
            <person name="Iwasaki W."/>
        </authorList>
    </citation>
    <scope>NUCLEOTIDE SEQUENCE [LARGE SCALE GENOMIC DNA]</scope>
    <source>
        <strain evidence="2 3">NBRC 108759</strain>
    </source>
</reference>